<gene>
    <name evidence="8" type="ORF">Ctob_007795</name>
</gene>
<dbReference type="SUPFAM" id="SSF52833">
    <property type="entry name" value="Thioredoxin-like"/>
    <property type="match status" value="1"/>
</dbReference>
<dbReference type="EMBL" id="JWZX01002695">
    <property type="protein sequence ID" value="KOO27607.1"/>
    <property type="molecule type" value="Genomic_DNA"/>
</dbReference>
<dbReference type="SMART" id="SM00332">
    <property type="entry name" value="PP2Cc"/>
    <property type="match status" value="1"/>
</dbReference>
<dbReference type="SUPFAM" id="SSF81606">
    <property type="entry name" value="PP2C-like"/>
    <property type="match status" value="1"/>
</dbReference>
<evidence type="ECO:0000256" key="4">
    <source>
        <dbReference type="RuleBase" id="RU003465"/>
    </source>
</evidence>
<protein>
    <submittedName>
        <fullName evidence="8">Protein phosphatase</fullName>
    </submittedName>
</protein>
<feature type="region of interest" description="Disordered" evidence="5">
    <location>
        <begin position="361"/>
        <end position="389"/>
    </location>
</feature>
<dbReference type="GO" id="GO:0046872">
    <property type="term" value="F:metal ion binding"/>
    <property type="evidence" value="ECO:0007669"/>
    <property type="project" value="UniProtKB-KW"/>
</dbReference>
<dbReference type="SUPFAM" id="SSF51206">
    <property type="entry name" value="cAMP-binding domain-like"/>
    <property type="match status" value="1"/>
</dbReference>
<organism evidence="8 9">
    <name type="scientific">Chrysochromulina tobinii</name>
    <dbReference type="NCBI Taxonomy" id="1460289"/>
    <lineage>
        <taxon>Eukaryota</taxon>
        <taxon>Haptista</taxon>
        <taxon>Haptophyta</taxon>
        <taxon>Prymnesiophyceae</taxon>
        <taxon>Prymnesiales</taxon>
        <taxon>Chrysochromulinaceae</taxon>
        <taxon>Chrysochromulina</taxon>
    </lineage>
</organism>
<evidence type="ECO:0000256" key="2">
    <source>
        <dbReference type="ARBA" id="ARBA00022801"/>
    </source>
</evidence>
<dbReference type="Gene3D" id="3.40.30.10">
    <property type="entry name" value="Glutaredoxin"/>
    <property type="match status" value="1"/>
</dbReference>
<dbReference type="CDD" id="cd00143">
    <property type="entry name" value="PP2Cc"/>
    <property type="match status" value="1"/>
</dbReference>
<evidence type="ECO:0000256" key="3">
    <source>
        <dbReference type="ARBA" id="ARBA00022912"/>
    </source>
</evidence>
<sequence>MATGGGGKPRLALSAWGQRRGATPAYTARDGSSSSTNADGVPHLDVKQGTWTPKGVAARVVWASVAQPGSAIDGSCKINQDACFASLPSEYGSSALFGVFDGHGVHGHLVAQQAAAQLPKLVQTELGRQADAREALIVAHLEQHRACTAALDCSQSGATAVTCRLAVDPQMSHLVCQTAWLGDARAVVGSVRPDGTLVAVELTTAHTPELLAERMRVEASGGVVAAMRLGELGEVGPLRVWSSAQVAPGLSMTRSLGDTNGAAVGVIAEAEVVERVLGPEDALLVLATDGLWEFLSPARVVAAVAERLRGQPITEEAVAATTQFVCEQARELWQVEDPYVDDISAVVLVLQQAGSSRRANLPVQPSAVSPAPSHCRASTTPASPATLPRAASDGGGLVASYSVGDVVHELALLYVFEPTATVTCVAEEAVVWRLERAAFRAAVQHVRTESAAATLASLRGARAHDGARVLAALDDEELEALVPLARTVRLGARLDLLERAPPDGLYVVLAGALDLTPADGAPSRQLQPGDAFGEATLEVHAYRGFSAGERKQLARLMSTVEFAGGATIARAGGELSQLHVVVGGQAMKEMNSLVVLNAEGEAISVPTLWQKRRILLVFLRHFGCRFCKQQVRTMKVVQLRLKEAGTEVVLVSLGTPDQIERYRKELDIPACIEVYVDPEPDAPVAYAAFKLQSGRNLVLEHARVAELGSHALAEGNTDGGYASPTGPYTGSVFQVGGVFVLGAGNVCDYAYRSSYAGDHPNAAALLEAAAGITTHGMEYTYPTTTAWLERLSASRLATKATARASSTPSLVSVGVVLGMLV</sequence>
<feature type="region of interest" description="Disordered" evidence="5">
    <location>
        <begin position="1"/>
        <end position="44"/>
    </location>
</feature>
<reference evidence="9" key="1">
    <citation type="journal article" date="2015" name="PLoS Genet.">
        <title>Genome Sequence and Transcriptome Analyses of Chrysochromulina tobin: Metabolic Tools for Enhanced Algal Fitness in the Prominent Order Prymnesiales (Haptophyceae).</title>
        <authorList>
            <person name="Hovde B.T."/>
            <person name="Deodato C.R."/>
            <person name="Hunsperger H.M."/>
            <person name="Ryken S.A."/>
            <person name="Yost W."/>
            <person name="Jha R.K."/>
            <person name="Patterson J."/>
            <person name="Monnat R.J. Jr."/>
            <person name="Barlow S.B."/>
            <person name="Starkenburg S.R."/>
            <person name="Cattolico R.A."/>
        </authorList>
    </citation>
    <scope>NUCLEOTIDE SEQUENCE</scope>
    <source>
        <strain evidence="9">CCMP291</strain>
    </source>
</reference>
<dbReference type="InterPro" id="IPR014710">
    <property type="entry name" value="RmlC-like_jellyroll"/>
</dbReference>
<dbReference type="PROSITE" id="PS01032">
    <property type="entry name" value="PPM_1"/>
    <property type="match status" value="1"/>
</dbReference>
<dbReference type="Gene3D" id="2.60.120.10">
    <property type="entry name" value="Jelly Rolls"/>
    <property type="match status" value="1"/>
</dbReference>
<dbReference type="InterPro" id="IPR036249">
    <property type="entry name" value="Thioredoxin-like_sf"/>
</dbReference>
<keyword evidence="3 4" id="KW-0904">Protein phosphatase</keyword>
<feature type="domain" description="Cyclic nucleotide-binding" evidence="6">
    <location>
        <begin position="503"/>
        <end position="537"/>
    </location>
</feature>
<dbReference type="Pfam" id="PF13911">
    <property type="entry name" value="AhpC-TSA_2"/>
    <property type="match status" value="1"/>
</dbReference>
<dbReference type="InterPro" id="IPR001932">
    <property type="entry name" value="PPM-type_phosphatase-like_dom"/>
</dbReference>
<proteinExistence type="inferred from homology"/>
<dbReference type="Pfam" id="PF00481">
    <property type="entry name" value="PP2C"/>
    <property type="match status" value="1"/>
</dbReference>
<dbReference type="PROSITE" id="PS51746">
    <property type="entry name" value="PPM_2"/>
    <property type="match status" value="1"/>
</dbReference>
<dbReference type="AlphaFoldDB" id="A0A0M0JMS1"/>
<dbReference type="InterPro" id="IPR018490">
    <property type="entry name" value="cNMP-bd_dom_sf"/>
</dbReference>
<feature type="domain" description="Cyclic nucleotide-binding" evidence="6">
    <location>
        <begin position="397"/>
        <end position="440"/>
    </location>
</feature>
<dbReference type="CDD" id="cd00038">
    <property type="entry name" value="CAP_ED"/>
    <property type="match status" value="1"/>
</dbReference>
<name>A0A0M0JMS1_9EUKA</name>
<dbReference type="InterPro" id="IPR032801">
    <property type="entry name" value="PXL2A/B/C"/>
</dbReference>
<dbReference type="Proteomes" id="UP000037460">
    <property type="component" value="Unassembled WGS sequence"/>
</dbReference>
<dbReference type="InterPro" id="IPR036457">
    <property type="entry name" value="PPM-type-like_dom_sf"/>
</dbReference>
<evidence type="ECO:0000256" key="5">
    <source>
        <dbReference type="SAM" id="MobiDB-lite"/>
    </source>
</evidence>
<dbReference type="InterPro" id="IPR000222">
    <property type="entry name" value="PP2C_BS"/>
</dbReference>
<dbReference type="PROSITE" id="PS50042">
    <property type="entry name" value="CNMP_BINDING_3"/>
    <property type="match status" value="2"/>
</dbReference>
<keyword evidence="2 4" id="KW-0378">Hydrolase</keyword>
<dbReference type="Gene3D" id="3.60.40.10">
    <property type="entry name" value="PPM-type phosphatase domain"/>
    <property type="match status" value="1"/>
</dbReference>
<evidence type="ECO:0000259" key="6">
    <source>
        <dbReference type="PROSITE" id="PS50042"/>
    </source>
</evidence>
<feature type="domain" description="PPM-type phosphatase" evidence="7">
    <location>
        <begin position="65"/>
        <end position="350"/>
    </location>
</feature>
<evidence type="ECO:0000256" key="1">
    <source>
        <dbReference type="ARBA" id="ARBA00022723"/>
    </source>
</evidence>
<accession>A0A0M0JMS1</accession>
<keyword evidence="1" id="KW-0479">Metal-binding</keyword>
<comment type="caution">
    <text evidence="8">The sequence shown here is derived from an EMBL/GenBank/DDBJ whole genome shotgun (WGS) entry which is preliminary data.</text>
</comment>
<evidence type="ECO:0000259" key="7">
    <source>
        <dbReference type="PROSITE" id="PS51746"/>
    </source>
</evidence>
<dbReference type="InterPro" id="IPR015655">
    <property type="entry name" value="PP2C"/>
</dbReference>
<dbReference type="OrthoDB" id="40334at2759"/>
<keyword evidence="9" id="KW-1185">Reference proteome</keyword>
<dbReference type="PANTHER" id="PTHR47992">
    <property type="entry name" value="PROTEIN PHOSPHATASE"/>
    <property type="match status" value="1"/>
</dbReference>
<feature type="compositionally biased region" description="Low complexity" evidence="5">
    <location>
        <begin position="362"/>
        <end position="373"/>
    </location>
</feature>
<evidence type="ECO:0000313" key="9">
    <source>
        <dbReference type="Proteomes" id="UP000037460"/>
    </source>
</evidence>
<evidence type="ECO:0000313" key="8">
    <source>
        <dbReference type="EMBL" id="KOO27607.1"/>
    </source>
</evidence>
<comment type="similarity">
    <text evidence="4">Belongs to the PP2C family.</text>
</comment>
<dbReference type="GO" id="GO:0004722">
    <property type="term" value="F:protein serine/threonine phosphatase activity"/>
    <property type="evidence" value="ECO:0007669"/>
    <property type="project" value="InterPro"/>
</dbReference>
<dbReference type="InterPro" id="IPR000595">
    <property type="entry name" value="cNMP-bd_dom"/>
</dbReference>